<dbReference type="InterPro" id="IPR023333">
    <property type="entry name" value="Proteasome_suB-type"/>
</dbReference>
<dbReference type="HAMAP" id="MF_00248">
    <property type="entry name" value="HslV"/>
    <property type="match status" value="1"/>
</dbReference>
<evidence type="ECO:0000256" key="10">
    <source>
        <dbReference type="ARBA" id="ARBA00052385"/>
    </source>
</evidence>
<dbReference type="GO" id="GO:0009376">
    <property type="term" value="C:HslUV protease complex"/>
    <property type="evidence" value="ECO:0007669"/>
    <property type="project" value="UniProtKB-UniRule"/>
</dbReference>
<comment type="function">
    <text evidence="14">Protease subunit of a proteasome-like degradation complex believed to be a general protein degrading machinery.</text>
</comment>
<gene>
    <name evidence="14" type="primary">hslV</name>
    <name evidence="15" type="ORF">DHM44_10240</name>
</gene>
<accession>A0A3D5QDW2</accession>
<dbReference type="InterPro" id="IPR001353">
    <property type="entry name" value="Proteasome_sua/b"/>
</dbReference>
<dbReference type="FunFam" id="3.60.20.10:FF:000002">
    <property type="entry name" value="ATP-dependent protease subunit HslV"/>
    <property type="match status" value="1"/>
</dbReference>
<evidence type="ECO:0000256" key="11">
    <source>
        <dbReference type="ARBA" id="ARBA00064434"/>
    </source>
</evidence>
<keyword evidence="6 14" id="KW-0888">Threonine protease</keyword>
<dbReference type="EMBL" id="DPPF01000219">
    <property type="protein sequence ID" value="HCW94045.1"/>
    <property type="molecule type" value="Genomic_DNA"/>
</dbReference>
<comment type="caution">
    <text evidence="15">The sequence shown here is derived from an EMBL/GenBank/DDBJ whole genome shotgun (WGS) entry which is preliminary data.</text>
</comment>
<feature type="binding site" evidence="14">
    <location>
        <position position="160"/>
    </location>
    <ligand>
        <name>Na(+)</name>
        <dbReference type="ChEBI" id="CHEBI:29101"/>
    </ligand>
</feature>
<evidence type="ECO:0000256" key="4">
    <source>
        <dbReference type="ARBA" id="ARBA00022533"/>
    </source>
</evidence>
<evidence type="ECO:0000256" key="13">
    <source>
        <dbReference type="ARBA" id="ARBA00074399"/>
    </source>
</evidence>
<dbReference type="AlphaFoldDB" id="A0A3D5QDW2"/>
<keyword evidence="9 14" id="KW-0915">Sodium</keyword>
<dbReference type="PROSITE" id="PS51476">
    <property type="entry name" value="PROTEASOME_BETA_2"/>
    <property type="match status" value="1"/>
</dbReference>
<dbReference type="Gene3D" id="3.60.20.10">
    <property type="entry name" value="Glutamine Phosphoribosylpyrophosphate, subunit 1, domain 1"/>
    <property type="match status" value="1"/>
</dbReference>
<dbReference type="CDD" id="cd01913">
    <property type="entry name" value="protease_HslV"/>
    <property type="match status" value="1"/>
</dbReference>
<sequence length="175" mass="18877">MFDGTTVLAVCKDGNIAIGADGQVTFGHTVLKHNAVKIRKLFNNNVLCGFAGSTADAFTLMERFEAKLEEYSGQLLRAAVELAKNWRTDKYLRNLEAMMIVADKDNLFLITGNGDVVDPAKNLAAIGSGGAYAQAAATALIENTDYDADTIVRKSLEIAADICIYTNHNISIESL</sequence>
<evidence type="ECO:0000256" key="7">
    <source>
        <dbReference type="ARBA" id="ARBA00022723"/>
    </source>
</evidence>
<evidence type="ECO:0000256" key="6">
    <source>
        <dbReference type="ARBA" id="ARBA00022698"/>
    </source>
</evidence>
<evidence type="ECO:0000256" key="8">
    <source>
        <dbReference type="ARBA" id="ARBA00022801"/>
    </source>
</evidence>
<keyword evidence="7 14" id="KW-0479">Metal-binding</keyword>
<evidence type="ECO:0000256" key="2">
    <source>
        <dbReference type="ARBA" id="ARBA00006053"/>
    </source>
</evidence>
<keyword evidence="4 14" id="KW-0021">Allosteric enzyme</keyword>
<evidence type="ECO:0000256" key="9">
    <source>
        <dbReference type="ARBA" id="ARBA00023053"/>
    </source>
</evidence>
<dbReference type="PANTHER" id="PTHR32194">
    <property type="entry name" value="METALLOPROTEASE TLDD"/>
    <property type="match status" value="1"/>
</dbReference>
<comment type="catalytic activity">
    <reaction evidence="10 14">
        <text>ATP-dependent cleavage of peptide bonds with broad specificity.</text>
        <dbReference type="EC" id="3.4.25.2"/>
    </reaction>
</comment>
<dbReference type="Proteomes" id="UP000262325">
    <property type="component" value="Unassembled WGS sequence"/>
</dbReference>
<feature type="active site" evidence="14">
    <location>
        <position position="5"/>
    </location>
</feature>
<comment type="subunit">
    <text evidence="11 14">A double ring-shaped homohexamer of HslV is capped on each side by a ring-shaped HslU homohexamer. The assembly of the HslU/HslV complex is dependent on binding of ATP.</text>
</comment>
<evidence type="ECO:0000256" key="3">
    <source>
        <dbReference type="ARBA" id="ARBA00022490"/>
    </source>
</evidence>
<feature type="binding site" evidence="14">
    <location>
        <position position="163"/>
    </location>
    <ligand>
        <name>Na(+)</name>
        <dbReference type="ChEBI" id="CHEBI:29101"/>
    </ligand>
</feature>
<dbReference type="PANTHER" id="PTHR32194:SF0">
    <property type="entry name" value="ATP-DEPENDENT PROTEASE SUBUNIT HSLV"/>
    <property type="match status" value="1"/>
</dbReference>
<proteinExistence type="inferred from homology"/>
<feature type="binding site" evidence="14">
    <location>
        <position position="166"/>
    </location>
    <ligand>
        <name>Na(+)</name>
        <dbReference type="ChEBI" id="CHEBI:29101"/>
    </ligand>
</feature>
<reference evidence="15 16" key="1">
    <citation type="journal article" date="2018" name="Nat. Biotechnol.">
        <title>A standardized bacterial taxonomy based on genome phylogeny substantially revises the tree of life.</title>
        <authorList>
            <person name="Parks D.H."/>
            <person name="Chuvochina M."/>
            <person name="Waite D.W."/>
            <person name="Rinke C."/>
            <person name="Skarshewski A."/>
            <person name="Chaumeil P.A."/>
            <person name="Hugenholtz P."/>
        </authorList>
    </citation>
    <scope>NUCLEOTIDE SEQUENCE [LARGE SCALE GENOMIC DNA]</scope>
    <source>
        <strain evidence="15">UBA8672</strain>
    </source>
</reference>
<dbReference type="SUPFAM" id="SSF56235">
    <property type="entry name" value="N-terminal nucleophile aminohydrolases (Ntn hydrolases)"/>
    <property type="match status" value="1"/>
</dbReference>
<comment type="activity regulation">
    <text evidence="14">Allosterically activated by HslU binding.</text>
</comment>
<dbReference type="EC" id="3.4.25.2" evidence="12 14"/>
<name>A0A3D5QDW2_FLESI</name>
<evidence type="ECO:0000313" key="15">
    <source>
        <dbReference type="EMBL" id="HCW94045.1"/>
    </source>
</evidence>
<keyword evidence="8 14" id="KW-0378">Hydrolase</keyword>
<dbReference type="PIRSF" id="PIRSF039093">
    <property type="entry name" value="HslV"/>
    <property type="match status" value="1"/>
</dbReference>
<dbReference type="GO" id="GO:0004298">
    <property type="term" value="F:threonine-type endopeptidase activity"/>
    <property type="evidence" value="ECO:0007669"/>
    <property type="project" value="UniProtKB-KW"/>
</dbReference>
<dbReference type="NCBIfam" id="TIGR03692">
    <property type="entry name" value="ATP_dep_HslV"/>
    <property type="match status" value="1"/>
</dbReference>
<evidence type="ECO:0000256" key="14">
    <source>
        <dbReference type="HAMAP-Rule" id="MF_00248"/>
    </source>
</evidence>
<evidence type="ECO:0000313" key="16">
    <source>
        <dbReference type="Proteomes" id="UP000262325"/>
    </source>
</evidence>
<keyword evidence="5 14" id="KW-0645">Protease</keyword>
<dbReference type="OMA" id="WRTDKML"/>
<dbReference type="GO" id="GO:0051603">
    <property type="term" value="P:proteolysis involved in protein catabolic process"/>
    <property type="evidence" value="ECO:0007669"/>
    <property type="project" value="InterPro"/>
</dbReference>
<evidence type="ECO:0000256" key="1">
    <source>
        <dbReference type="ARBA" id="ARBA00004496"/>
    </source>
</evidence>
<dbReference type="InterPro" id="IPR022281">
    <property type="entry name" value="ATP-dep_Prtase_HsIV_su"/>
</dbReference>
<dbReference type="GO" id="GO:0005839">
    <property type="term" value="C:proteasome core complex"/>
    <property type="evidence" value="ECO:0007669"/>
    <property type="project" value="InterPro"/>
</dbReference>
<dbReference type="InterPro" id="IPR029055">
    <property type="entry name" value="Ntn_hydrolases_N"/>
</dbReference>
<comment type="similarity">
    <text evidence="2 14">Belongs to the peptidase T1B family. HslV subfamily.</text>
</comment>
<dbReference type="GO" id="GO:0046872">
    <property type="term" value="F:metal ion binding"/>
    <property type="evidence" value="ECO:0007669"/>
    <property type="project" value="UniProtKB-KW"/>
</dbReference>
<dbReference type="NCBIfam" id="NF003964">
    <property type="entry name" value="PRK05456.1"/>
    <property type="match status" value="1"/>
</dbReference>
<evidence type="ECO:0000256" key="12">
    <source>
        <dbReference type="ARBA" id="ARBA00066335"/>
    </source>
</evidence>
<keyword evidence="3 14" id="KW-0963">Cytoplasm</keyword>
<dbReference type="Pfam" id="PF00227">
    <property type="entry name" value="Proteasome"/>
    <property type="match status" value="1"/>
</dbReference>
<organism evidence="15 16">
    <name type="scientific">Flexistipes sinusarabici</name>
    <dbReference type="NCBI Taxonomy" id="2352"/>
    <lineage>
        <taxon>Bacteria</taxon>
        <taxon>Pseudomonadati</taxon>
        <taxon>Deferribacterota</taxon>
        <taxon>Deferribacteres</taxon>
        <taxon>Deferribacterales</taxon>
        <taxon>Flexistipitaceae</taxon>
        <taxon>Flexistipes</taxon>
    </lineage>
</organism>
<comment type="subcellular location">
    <subcellularLocation>
        <location evidence="1 14">Cytoplasm</location>
    </subcellularLocation>
</comment>
<protein>
    <recommendedName>
        <fullName evidence="13 14">ATP-dependent protease subunit HslV</fullName>
        <ecNumber evidence="12 14">3.4.25.2</ecNumber>
    </recommendedName>
</protein>
<evidence type="ECO:0000256" key="5">
    <source>
        <dbReference type="ARBA" id="ARBA00022670"/>
    </source>
</evidence>